<dbReference type="InterPro" id="IPR012337">
    <property type="entry name" value="RNaseH-like_sf"/>
</dbReference>
<dbReference type="PANTHER" id="PTHR46481">
    <property type="entry name" value="ZINC FINGER BED DOMAIN-CONTAINING PROTEIN 4"/>
    <property type="match status" value="1"/>
</dbReference>
<gene>
    <name evidence="2" type="ORF">CONPUDRAFT_66111</name>
</gene>
<protein>
    <recommendedName>
        <fullName evidence="1">HAT C-terminal dimerisation domain-containing protein</fullName>
    </recommendedName>
</protein>
<dbReference type="SUPFAM" id="SSF53098">
    <property type="entry name" value="Ribonuclease H-like"/>
    <property type="match status" value="1"/>
</dbReference>
<dbReference type="EMBL" id="JH711589">
    <property type="protein sequence ID" value="EIW75322.1"/>
    <property type="molecule type" value="Genomic_DNA"/>
</dbReference>
<evidence type="ECO:0000313" key="3">
    <source>
        <dbReference type="Proteomes" id="UP000053558"/>
    </source>
</evidence>
<dbReference type="Proteomes" id="UP000053558">
    <property type="component" value="Unassembled WGS sequence"/>
</dbReference>
<dbReference type="GeneID" id="19208480"/>
<sequence>HAANFPVISCMARDFLAIPATSVSVERLFSSSHHLCRDSRSSMAASTITEVMCAKKWLEDPALFAKVISKKT</sequence>
<dbReference type="KEGG" id="cput:CONPUDRAFT_66111"/>
<dbReference type="OMA" id="HECIIEL"/>
<dbReference type="RefSeq" id="XP_007774467.1">
    <property type="nucleotide sequence ID" value="XM_007776277.1"/>
</dbReference>
<name>A0A5M3M7S1_CONPW</name>
<feature type="non-terminal residue" evidence="2">
    <location>
        <position position="1"/>
    </location>
</feature>
<dbReference type="AlphaFoldDB" id="A0A5M3M7S1"/>
<organism evidence="2 3">
    <name type="scientific">Coniophora puteana (strain RWD-64-598)</name>
    <name type="common">Brown rot fungus</name>
    <dbReference type="NCBI Taxonomy" id="741705"/>
    <lineage>
        <taxon>Eukaryota</taxon>
        <taxon>Fungi</taxon>
        <taxon>Dikarya</taxon>
        <taxon>Basidiomycota</taxon>
        <taxon>Agaricomycotina</taxon>
        <taxon>Agaricomycetes</taxon>
        <taxon>Agaricomycetidae</taxon>
        <taxon>Boletales</taxon>
        <taxon>Coniophorineae</taxon>
        <taxon>Coniophoraceae</taxon>
        <taxon>Coniophora</taxon>
    </lineage>
</organism>
<keyword evidence="3" id="KW-1185">Reference proteome</keyword>
<evidence type="ECO:0000313" key="2">
    <source>
        <dbReference type="EMBL" id="EIW75322.1"/>
    </source>
</evidence>
<dbReference type="GO" id="GO:0046983">
    <property type="term" value="F:protein dimerization activity"/>
    <property type="evidence" value="ECO:0007669"/>
    <property type="project" value="InterPro"/>
</dbReference>
<accession>A0A5M3M7S1</accession>
<dbReference type="PANTHER" id="PTHR46481:SF7">
    <property type="entry name" value="ZINC FINGER BED DOMAIN-CONTAINING PROTEIN RICESLEEPER 2-LIKE"/>
    <property type="match status" value="1"/>
</dbReference>
<comment type="caution">
    <text evidence="2">The sequence shown here is derived from an EMBL/GenBank/DDBJ whole genome shotgun (WGS) entry which is preliminary data.</text>
</comment>
<proteinExistence type="predicted"/>
<feature type="domain" description="HAT C-terminal dimerisation" evidence="1">
    <location>
        <begin position="2"/>
        <end position="58"/>
    </location>
</feature>
<dbReference type="InterPro" id="IPR008906">
    <property type="entry name" value="HATC_C_dom"/>
</dbReference>
<evidence type="ECO:0000259" key="1">
    <source>
        <dbReference type="Pfam" id="PF05699"/>
    </source>
</evidence>
<dbReference type="Pfam" id="PF05699">
    <property type="entry name" value="Dimer_Tnp_hAT"/>
    <property type="match status" value="1"/>
</dbReference>
<dbReference type="InterPro" id="IPR052035">
    <property type="entry name" value="ZnF_BED_domain_contain"/>
</dbReference>
<dbReference type="OrthoDB" id="2686642at2759"/>
<reference evidence="3" key="1">
    <citation type="journal article" date="2012" name="Science">
        <title>The Paleozoic origin of enzymatic lignin decomposition reconstructed from 31 fungal genomes.</title>
        <authorList>
            <person name="Floudas D."/>
            <person name="Binder M."/>
            <person name="Riley R."/>
            <person name="Barry K."/>
            <person name="Blanchette R.A."/>
            <person name="Henrissat B."/>
            <person name="Martinez A.T."/>
            <person name="Otillar R."/>
            <person name="Spatafora J.W."/>
            <person name="Yadav J.S."/>
            <person name="Aerts A."/>
            <person name="Benoit I."/>
            <person name="Boyd A."/>
            <person name="Carlson A."/>
            <person name="Copeland A."/>
            <person name="Coutinho P.M."/>
            <person name="de Vries R.P."/>
            <person name="Ferreira P."/>
            <person name="Findley K."/>
            <person name="Foster B."/>
            <person name="Gaskell J."/>
            <person name="Glotzer D."/>
            <person name="Gorecki P."/>
            <person name="Heitman J."/>
            <person name="Hesse C."/>
            <person name="Hori C."/>
            <person name="Igarashi K."/>
            <person name="Jurgens J.A."/>
            <person name="Kallen N."/>
            <person name="Kersten P."/>
            <person name="Kohler A."/>
            <person name="Kuees U."/>
            <person name="Kumar T.K.A."/>
            <person name="Kuo A."/>
            <person name="LaButti K."/>
            <person name="Larrondo L.F."/>
            <person name="Lindquist E."/>
            <person name="Ling A."/>
            <person name="Lombard V."/>
            <person name="Lucas S."/>
            <person name="Lundell T."/>
            <person name="Martin R."/>
            <person name="McLaughlin D.J."/>
            <person name="Morgenstern I."/>
            <person name="Morin E."/>
            <person name="Murat C."/>
            <person name="Nagy L.G."/>
            <person name="Nolan M."/>
            <person name="Ohm R.A."/>
            <person name="Patyshakuliyeva A."/>
            <person name="Rokas A."/>
            <person name="Ruiz-Duenas F.J."/>
            <person name="Sabat G."/>
            <person name="Salamov A."/>
            <person name="Samejima M."/>
            <person name="Schmutz J."/>
            <person name="Slot J.C."/>
            <person name="St John F."/>
            <person name="Stenlid J."/>
            <person name="Sun H."/>
            <person name="Sun S."/>
            <person name="Syed K."/>
            <person name="Tsang A."/>
            <person name="Wiebenga A."/>
            <person name="Young D."/>
            <person name="Pisabarro A."/>
            <person name="Eastwood D.C."/>
            <person name="Martin F."/>
            <person name="Cullen D."/>
            <person name="Grigoriev I.V."/>
            <person name="Hibbett D.S."/>
        </authorList>
    </citation>
    <scope>NUCLEOTIDE SEQUENCE [LARGE SCALE GENOMIC DNA]</scope>
    <source>
        <strain evidence="3">RWD-64-598 SS2</strain>
    </source>
</reference>